<evidence type="ECO:0000256" key="1">
    <source>
        <dbReference type="SAM" id="MobiDB-lite"/>
    </source>
</evidence>
<proteinExistence type="predicted"/>
<dbReference type="EMBL" id="AXCM01016818">
    <property type="status" value="NOT_ANNOTATED_CDS"/>
    <property type="molecule type" value="Genomic_DNA"/>
</dbReference>
<name>A0A182MMB3_9DIPT</name>
<evidence type="ECO:0000313" key="2">
    <source>
        <dbReference type="EnsemblMetazoa" id="ACUA021709-PA"/>
    </source>
</evidence>
<sequence>MADGAGGTAVGADTCVGDCAEIAGAAGGGGGAAAAVGAALWSATDSRDNRPLLPEVAPPPALSGLAVSLVRDRRSDSTARPYSGSFEMPPDRTASSLVTEDRDSRDSLRLLGST</sequence>
<dbReference type="AlphaFoldDB" id="A0A182MMB3"/>
<accession>A0A182MMB3</accession>
<evidence type="ECO:0000313" key="3">
    <source>
        <dbReference type="Proteomes" id="UP000075883"/>
    </source>
</evidence>
<organism evidence="2 3">
    <name type="scientific">Anopheles culicifacies</name>
    <dbReference type="NCBI Taxonomy" id="139723"/>
    <lineage>
        <taxon>Eukaryota</taxon>
        <taxon>Metazoa</taxon>
        <taxon>Ecdysozoa</taxon>
        <taxon>Arthropoda</taxon>
        <taxon>Hexapoda</taxon>
        <taxon>Insecta</taxon>
        <taxon>Pterygota</taxon>
        <taxon>Neoptera</taxon>
        <taxon>Endopterygota</taxon>
        <taxon>Diptera</taxon>
        <taxon>Nematocera</taxon>
        <taxon>Culicoidea</taxon>
        <taxon>Culicidae</taxon>
        <taxon>Anophelinae</taxon>
        <taxon>Anopheles</taxon>
        <taxon>culicifacies species complex</taxon>
    </lineage>
</organism>
<dbReference type="VEuPathDB" id="VectorBase:ACUA021709"/>
<dbReference type="EnsemblMetazoa" id="ACUA021709-RA">
    <property type="protein sequence ID" value="ACUA021709-PA"/>
    <property type="gene ID" value="ACUA021709"/>
</dbReference>
<keyword evidence="3" id="KW-1185">Reference proteome</keyword>
<feature type="region of interest" description="Disordered" evidence="1">
    <location>
        <begin position="67"/>
        <end position="114"/>
    </location>
</feature>
<protein>
    <submittedName>
        <fullName evidence="2">Uncharacterized protein</fullName>
    </submittedName>
</protein>
<reference evidence="2" key="2">
    <citation type="submission" date="2020-05" db="UniProtKB">
        <authorList>
            <consortium name="EnsemblMetazoa"/>
        </authorList>
    </citation>
    <scope>IDENTIFICATION</scope>
    <source>
        <strain evidence="2">A-37</strain>
    </source>
</reference>
<dbReference type="Proteomes" id="UP000075883">
    <property type="component" value="Unassembled WGS sequence"/>
</dbReference>
<reference evidence="3" key="1">
    <citation type="submission" date="2013-09" db="EMBL/GenBank/DDBJ databases">
        <title>The Genome Sequence of Anopheles culicifacies species A.</title>
        <authorList>
            <consortium name="The Broad Institute Genomics Platform"/>
            <person name="Neafsey D.E."/>
            <person name="Besansky N."/>
            <person name="Howell P."/>
            <person name="Walton C."/>
            <person name="Young S.K."/>
            <person name="Zeng Q."/>
            <person name="Gargeya S."/>
            <person name="Fitzgerald M."/>
            <person name="Haas B."/>
            <person name="Abouelleil A."/>
            <person name="Allen A.W."/>
            <person name="Alvarado L."/>
            <person name="Arachchi H.M."/>
            <person name="Berlin A.M."/>
            <person name="Chapman S.B."/>
            <person name="Gainer-Dewar J."/>
            <person name="Goldberg J."/>
            <person name="Griggs A."/>
            <person name="Gujja S."/>
            <person name="Hansen M."/>
            <person name="Howarth C."/>
            <person name="Imamovic A."/>
            <person name="Ireland A."/>
            <person name="Larimer J."/>
            <person name="McCowan C."/>
            <person name="Murphy C."/>
            <person name="Pearson M."/>
            <person name="Poon T.W."/>
            <person name="Priest M."/>
            <person name="Roberts A."/>
            <person name="Saif S."/>
            <person name="Shea T."/>
            <person name="Sisk P."/>
            <person name="Sykes S."/>
            <person name="Wortman J."/>
            <person name="Nusbaum C."/>
            <person name="Birren B."/>
        </authorList>
    </citation>
    <scope>NUCLEOTIDE SEQUENCE [LARGE SCALE GENOMIC DNA]</scope>
    <source>
        <strain evidence="3">A-37</strain>
    </source>
</reference>
<feature type="compositionally biased region" description="Basic and acidic residues" evidence="1">
    <location>
        <begin position="99"/>
        <end position="108"/>
    </location>
</feature>